<dbReference type="AlphaFoldDB" id="A0A543A4E5"/>
<organism evidence="1 2">
    <name type="scientific">Nocardioides albertanoniae</name>
    <dbReference type="NCBI Taxonomy" id="1175486"/>
    <lineage>
        <taxon>Bacteria</taxon>
        <taxon>Bacillati</taxon>
        <taxon>Actinomycetota</taxon>
        <taxon>Actinomycetes</taxon>
        <taxon>Propionibacteriales</taxon>
        <taxon>Nocardioidaceae</taxon>
        <taxon>Nocardioides</taxon>
    </lineage>
</organism>
<evidence type="ECO:0000313" key="2">
    <source>
        <dbReference type="Proteomes" id="UP000320209"/>
    </source>
</evidence>
<name>A0A543A4E5_9ACTN</name>
<sequence>MSEERPQWVVMEPELSKNEIRKDVAQSAVEVTATTVGQVTMIITGAVRDVAGAVGGLASELFELRAAAKRAEKDHLSE</sequence>
<gene>
    <name evidence="1" type="ORF">FB381_1336</name>
</gene>
<proteinExistence type="predicted"/>
<dbReference type="EMBL" id="VFOV01000001">
    <property type="protein sequence ID" value="TQL67460.1"/>
    <property type="molecule type" value="Genomic_DNA"/>
</dbReference>
<protein>
    <submittedName>
        <fullName evidence="1">Uncharacterized protein</fullName>
    </submittedName>
</protein>
<accession>A0A543A4E5</accession>
<comment type="caution">
    <text evidence="1">The sequence shown here is derived from an EMBL/GenBank/DDBJ whole genome shotgun (WGS) entry which is preliminary data.</text>
</comment>
<reference evidence="1 2" key="1">
    <citation type="submission" date="2019-06" db="EMBL/GenBank/DDBJ databases">
        <title>Sequencing the genomes of 1000 actinobacteria strains.</title>
        <authorList>
            <person name="Klenk H.-P."/>
        </authorList>
    </citation>
    <scope>NUCLEOTIDE SEQUENCE [LARGE SCALE GENOMIC DNA]</scope>
    <source>
        <strain evidence="1 2">DSM 25218</strain>
    </source>
</reference>
<dbReference type="Proteomes" id="UP000320209">
    <property type="component" value="Unassembled WGS sequence"/>
</dbReference>
<evidence type="ECO:0000313" key="1">
    <source>
        <dbReference type="EMBL" id="TQL67460.1"/>
    </source>
</evidence>
<keyword evidence="2" id="KW-1185">Reference proteome</keyword>